<protein>
    <submittedName>
        <fullName evidence="2">Uncharacterized protein</fullName>
    </submittedName>
</protein>
<proteinExistence type="predicted"/>
<gene>
    <name evidence="2" type="ORF">FHW37_102278</name>
</gene>
<feature type="signal peptide" evidence="1">
    <location>
        <begin position="1"/>
        <end position="24"/>
    </location>
</feature>
<accession>A0A561R246</accession>
<evidence type="ECO:0000313" key="2">
    <source>
        <dbReference type="EMBL" id="TWF56643.1"/>
    </source>
</evidence>
<sequence length="88" mass="9237">MPRLLAFVVSVFAGALLSVPAAFAQATDEGGSTASGGSKTMSQLLSEGYEIKTSVPIGTKTIVFMQKDKIAYACEFVTLTRSRCGVIN</sequence>
<name>A0A561R246_9HYPH</name>
<evidence type="ECO:0000313" key="3">
    <source>
        <dbReference type="Proteomes" id="UP000320653"/>
    </source>
</evidence>
<dbReference type="EMBL" id="VIWP01000002">
    <property type="protein sequence ID" value="TWF56643.1"/>
    <property type="molecule type" value="Genomic_DNA"/>
</dbReference>
<dbReference type="AlphaFoldDB" id="A0A561R246"/>
<reference evidence="2 3" key="1">
    <citation type="submission" date="2019-06" db="EMBL/GenBank/DDBJ databases">
        <title>Sorghum-associated microbial communities from plants grown in Nebraska, USA.</title>
        <authorList>
            <person name="Schachtman D."/>
        </authorList>
    </citation>
    <scope>NUCLEOTIDE SEQUENCE [LARGE SCALE GENOMIC DNA]</scope>
    <source>
        <strain evidence="2 3">1225</strain>
    </source>
</reference>
<comment type="caution">
    <text evidence="2">The sequence shown here is derived from an EMBL/GenBank/DDBJ whole genome shotgun (WGS) entry which is preliminary data.</text>
</comment>
<organism evidence="2 3">
    <name type="scientific">Neorhizobium alkalisoli</name>
    <dbReference type="NCBI Taxonomy" id="528178"/>
    <lineage>
        <taxon>Bacteria</taxon>
        <taxon>Pseudomonadati</taxon>
        <taxon>Pseudomonadota</taxon>
        <taxon>Alphaproteobacteria</taxon>
        <taxon>Hyphomicrobiales</taxon>
        <taxon>Rhizobiaceae</taxon>
        <taxon>Rhizobium/Agrobacterium group</taxon>
        <taxon>Neorhizobium</taxon>
    </lineage>
</organism>
<keyword evidence="1" id="KW-0732">Signal</keyword>
<dbReference type="Proteomes" id="UP000320653">
    <property type="component" value="Unassembled WGS sequence"/>
</dbReference>
<evidence type="ECO:0000256" key="1">
    <source>
        <dbReference type="SAM" id="SignalP"/>
    </source>
</evidence>
<feature type="chain" id="PRO_5022048303" evidence="1">
    <location>
        <begin position="25"/>
        <end position="88"/>
    </location>
</feature>
<dbReference type="OrthoDB" id="8303610at2"/>
<keyword evidence="3" id="KW-1185">Reference proteome</keyword>
<dbReference type="RefSeq" id="WP_145634383.1">
    <property type="nucleotide sequence ID" value="NZ_VIWP01000002.1"/>
</dbReference>